<organism evidence="2 3">
    <name type="scientific">Eiseniibacteriota bacterium</name>
    <dbReference type="NCBI Taxonomy" id="2212470"/>
    <lineage>
        <taxon>Bacteria</taxon>
        <taxon>Candidatus Eiseniibacteriota</taxon>
    </lineage>
</organism>
<gene>
    <name evidence="2" type="ORF">HOP12_05315</name>
</gene>
<name>A0A849SNS7_UNCEI</name>
<dbReference type="InterPro" id="IPR050177">
    <property type="entry name" value="Lipid_A_modif_metabolic_enz"/>
</dbReference>
<dbReference type="InterPro" id="IPR001509">
    <property type="entry name" value="Epimerase_deHydtase"/>
</dbReference>
<dbReference type="EMBL" id="JABFRW010000055">
    <property type="protein sequence ID" value="NOT33575.1"/>
    <property type="molecule type" value="Genomic_DNA"/>
</dbReference>
<accession>A0A849SNS7</accession>
<dbReference type="AlphaFoldDB" id="A0A849SNS7"/>
<reference evidence="2 3" key="1">
    <citation type="submission" date="2020-04" db="EMBL/GenBank/DDBJ databases">
        <title>Metagenomic profiling of ammonia- and methane-oxidizing microorganisms in a Dutch drinking water treatment plant.</title>
        <authorList>
            <person name="Poghosyan L."/>
            <person name="Leucker S."/>
        </authorList>
    </citation>
    <scope>NUCLEOTIDE SEQUENCE [LARGE SCALE GENOMIC DNA]</scope>
    <source>
        <strain evidence="2">S-RSF-IL-03</strain>
    </source>
</reference>
<feature type="domain" description="NAD-dependent epimerase/dehydratase" evidence="1">
    <location>
        <begin position="3"/>
        <end position="247"/>
    </location>
</feature>
<evidence type="ECO:0000313" key="2">
    <source>
        <dbReference type="EMBL" id="NOT33575.1"/>
    </source>
</evidence>
<sequence length="349" mass="38273">MRVLVVGGTGFIGPHVVKALVGGGHEVAVLHRGNHPDVLPAGVHGIECADTSRAGRAGLLAALPQIRAFAPDVVVDMILMLERDAEIVIDAFAGHARRLVLVSSMDVYRAFGQVLGVESGPPGSLPITEDSPLRERLYPYRGESPRAADDPQHWRDDYDKIPVERVAFSRPELEAAVVRLPRVYGPGDAQRRLFSYVRPMADRRPLLLMDRALARWRWTRAYVENVAHAIALAATHERAAGRTYNVAEAETTSEATWVTSIGRVLGWSGRVVEAEAAALPEHLRFDGDASHDISVDGSRIRRELGYVEPVGWEDGIRRTAEWELANPLRADDALRAEYAAEDAAAALLR</sequence>
<dbReference type="Gene3D" id="3.40.50.720">
    <property type="entry name" value="NAD(P)-binding Rossmann-like Domain"/>
    <property type="match status" value="1"/>
</dbReference>
<dbReference type="SUPFAM" id="SSF51735">
    <property type="entry name" value="NAD(P)-binding Rossmann-fold domains"/>
    <property type="match status" value="1"/>
</dbReference>
<comment type="caution">
    <text evidence="2">The sequence shown here is derived from an EMBL/GenBank/DDBJ whole genome shotgun (WGS) entry which is preliminary data.</text>
</comment>
<dbReference type="Proteomes" id="UP000580839">
    <property type="component" value="Unassembled WGS sequence"/>
</dbReference>
<evidence type="ECO:0000313" key="3">
    <source>
        <dbReference type="Proteomes" id="UP000580839"/>
    </source>
</evidence>
<protein>
    <submittedName>
        <fullName evidence="2">NAD-dependent epimerase/dehydratase family protein</fullName>
    </submittedName>
</protein>
<evidence type="ECO:0000259" key="1">
    <source>
        <dbReference type="Pfam" id="PF01370"/>
    </source>
</evidence>
<dbReference type="InterPro" id="IPR036291">
    <property type="entry name" value="NAD(P)-bd_dom_sf"/>
</dbReference>
<dbReference type="PANTHER" id="PTHR43245:SF11">
    <property type="entry name" value="LD23561P"/>
    <property type="match status" value="1"/>
</dbReference>
<dbReference type="Pfam" id="PF01370">
    <property type="entry name" value="Epimerase"/>
    <property type="match status" value="1"/>
</dbReference>
<dbReference type="PANTHER" id="PTHR43245">
    <property type="entry name" value="BIFUNCTIONAL POLYMYXIN RESISTANCE PROTEIN ARNA"/>
    <property type="match status" value="1"/>
</dbReference>
<proteinExistence type="predicted"/>